<dbReference type="Pfam" id="PF04828">
    <property type="entry name" value="GFA"/>
    <property type="match status" value="1"/>
</dbReference>
<dbReference type="PROSITE" id="PS51891">
    <property type="entry name" value="CENP_V_GFA"/>
    <property type="match status" value="1"/>
</dbReference>
<dbReference type="InterPro" id="IPR011057">
    <property type="entry name" value="Mss4-like_sf"/>
</dbReference>
<dbReference type="GO" id="GO:0016846">
    <property type="term" value="F:carbon-sulfur lyase activity"/>
    <property type="evidence" value="ECO:0007669"/>
    <property type="project" value="InterPro"/>
</dbReference>
<dbReference type="Proteomes" id="UP000193467">
    <property type="component" value="Unassembled WGS sequence"/>
</dbReference>
<evidence type="ECO:0000256" key="3">
    <source>
        <dbReference type="ARBA" id="ARBA00022833"/>
    </source>
</evidence>
<dbReference type="PANTHER" id="PTHR33337">
    <property type="entry name" value="GFA DOMAIN-CONTAINING PROTEIN"/>
    <property type="match status" value="1"/>
</dbReference>
<accession>A0A1Y2D6F2</accession>
<organism evidence="6 7">
    <name type="scientific">Leucosporidium creatinivorum</name>
    <dbReference type="NCBI Taxonomy" id="106004"/>
    <lineage>
        <taxon>Eukaryota</taxon>
        <taxon>Fungi</taxon>
        <taxon>Dikarya</taxon>
        <taxon>Basidiomycota</taxon>
        <taxon>Pucciniomycotina</taxon>
        <taxon>Microbotryomycetes</taxon>
        <taxon>Leucosporidiales</taxon>
        <taxon>Leucosporidium</taxon>
    </lineage>
</organism>
<keyword evidence="2" id="KW-0479">Metal-binding</keyword>
<comment type="similarity">
    <text evidence="1">Belongs to the Gfa family.</text>
</comment>
<dbReference type="PANTHER" id="PTHR33337:SF30">
    <property type="entry name" value="DUF636 DOMAIN PROTEIN (AFU_ORTHOLOGUE AFUA_1G03180)"/>
    <property type="match status" value="1"/>
</dbReference>
<name>A0A1Y2D6F2_9BASI</name>
<gene>
    <name evidence="6" type="ORF">BCR35DRAFT_355837</name>
</gene>
<protein>
    <submittedName>
        <fullName evidence="6">Mss4-like protein</fullName>
    </submittedName>
</protein>
<dbReference type="Gene3D" id="3.90.1590.10">
    <property type="entry name" value="glutathione-dependent formaldehyde- activating enzyme (gfa)"/>
    <property type="match status" value="1"/>
</dbReference>
<dbReference type="InParanoid" id="A0A1Y2D6F2"/>
<dbReference type="SUPFAM" id="SSF51316">
    <property type="entry name" value="Mss4-like"/>
    <property type="match status" value="1"/>
</dbReference>
<dbReference type="OrthoDB" id="9985472at2759"/>
<sequence>MTDNGPLKGSCFCEAVAYELSVPLSEIVSRGCFCNCRTCQKLFGDRSFDVALQLSDFKVTKGSPSSFSDTQTASGKAMIRYFCSDCGSSIYTTSDARPGRVWVKVGTLDRASEFRPDSEIYVDSGIPSISLEQDLTKSIKHYKGMDKEVHY</sequence>
<proteinExistence type="inferred from homology"/>
<dbReference type="STRING" id="106004.A0A1Y2D6F2"/>
<comment type="caution">
    <text evidence="6">The sequence shown here is derived from an EMBL/GenBank/DDBJ whole genome shotgun (WGS) entry which is preliminary data.</text>
</comment>
<dbReference type="GO" id="GO:0046872">
    <property type="term" value="F:metal ion binding"/>
    <property type="evidence" value="ECO:0007669"/>
    <property type="project" value="UniProtKB-KW"/>
</dbReference>
<feature type="domain" description="CENP-V/GFA" evidence="5">
    <location>
        <begin position="7"/>
        <end position="123"/>
    </location>
</feature>
<evidence type="ECO:0000259" key="5">
    <source>
        <dbReference type="PROSITE" id="PS51891"/>
    </source>
</evidence>
<keyword evidence="3" id="KW-0862">Zinc</keyword>
<dbReference type="InterPro" id="IPR006913">
    <property type="entry name" value="CENP-V/GFA"/>
</dbReference>
<keyword evidence="4" id="KW-0456">Lyase</keyword>
<evidence type="ECO:0000256" key="1">
    <source>
        <dbReference type="ARBA" id="ARBA00005495"/>
    </source>
</evidence>
<keyword evidence="7" id="KW-1185">Reference proteome</keyword>
<dbReference type="EMBL" id="MCGR01000094">
    <property type="protein sequence ID" value="ORY54873.1"/>
    <property type="molecule type" value="Genomic_DNA"/>
</dbReference>
<dbReference type="AlphaFoldDB" id="A0A1Y2D6F2"/>
<evidence type="ECO:0000256" key="2">
    <source>
        <dbReference type="ARBA" id="ARBA00022723"/>
    </source>
</evidence>
<evidence type="ECO:0000313" key="6">
    <source>
        <dbReference type="EMBL" id="ORY54873.1"/>
    </source>
</evidence>
<reference evidence="6 7" key="1">
    <citation type="submission" date="2016-07" db="EMBL/GenBank/DDBJ databases">
        <title>Pervasive Adenine N6-methylation of Active Genes in Fungi.</title>
        <authorList>
            <consortium name="DOE Joint Genome Institute"/>
            <person name="Mondo S.J."/>
            <person name="Dannebaum R.O."/>
            <person name="Kuo R.C."/>
            <person name="Labutti K."/>
            <person name="Haridas S."/>
            <person name="Kuo A."/>
            <person name="Salamov A."/>
            <person name="Ahrendt S.R."/>
            <person name="Lipzen A."/>
            <person name="Sullivan W."/>
            <person name="Andreopoulos W.B."/>
            <person name="Clum A."/>
            <person name="Lindquist E."/>
            <person name="Daum C."/>
            <person name="Ramamoorthy G.K."/>
            <person name="Gryganskyi A."/>
            <person name="Culley D."/>
            <person name="Magnuson J.K."/>
            <person name="James T.Y."/>
            <person name="O'Malley M.A."/>
            <person name="Stajich J.E."/>
            <person name="Spatafora J.W."/>
            <person name="Visel A."/>
            <person name="Grigoriev I.V."/>
        </authorList>
    </citation>
    <scope>NUCLEOTIDE SEQUENCE [LARGE SCALE GENOMIC DNA]</scope>
    <source>
        <strain evidence="6 7">62-1032</strain>
    </source>
</reference>
<evidence type="ECO:0000256" key="4">
    <source>
        <dbReference type="ARBA" id="ARBA00023239"/>
    </source>
</evidence>
<evidence type="ECO:0000313" key="7">
    <source>
        <dbReference type="Proteomes" id="UP000193467"/>
    </source>
</evidence>